<evidence type="ECO:0000256" key="2">
    <source>
        <dbReference type="ARBA" id="ARBA00023002"/>
    </source>
</evidence>
<gene>
    <name evidence="4" type="primary">uxuB</name>
    <name evidence="4" type="ORF">GCM10008018_13230</name>
</gene>
<protein>
    <submittedName>
        <fullName evidence="4">Oxidoreductase UxuB</fullName>
    </submittedName>
</protein>
<evidence type="ECO:0000313" key="5">
    <source>
        <dbReference type="Proteomes" id="UP000615455"/>
    </source>
</evidence>
<dbReference type="NCBIfam" id="NF006132">
    <property type="entry name" value="PRK08277.1"/>
    <property type="match status" value="1"/>
</dbReference>
<comment type="caution">
    <text evidence="4">The sequence shown here is derived from an EMBL/GenBank/DDBJ whole genome shotgun (WGS) entry which is preliminary data.</text>
</comment>
<accession>A0ABQ2BSK3</accession>
<dbReference type="SUPFAM" id="SSF51735">
    <property type="entry name" value="NAD(P)-binding Rossmann-fold domains"/>
    <property type="match status" value="1"/>
</dbReference>
<reference evidence="5" key="1">
    <citation type="journal article" date="2019" name="Int. J. Syst. Evol. Microbiol.">
        <title>The Global Catalogue of Microorganisms (GCM) 10K type strain sequencing project: providing services to taxonomists for standard genome sequencing and annotation.</title>
        <authorList>
            <consortium name="The Broad Institute Genomics Platform"/>
            <consortium name="The Broad Institute Genome Sequencing Center for Infectious Disease"/>
            <person name="Wu L."/>
            <person name="Ma J."/>
        </authorList>
    </citation>
    <scope>NUCLEOTIDE SEQUENCE [LARGE SCALE GENOMIC DNA]</scope>
    <source>
        <strain evidence="5">CGMCC 1.15043</strain>
    </source>
</reference>
<evidence type="ECO:0000256" key="3">
    <source>
        <dbReference type="RuleBase" id="RU000363"/>
    </source>
</evidence>
<proteinExistence type="inferred from homology"/>
<keyword evidence="5" id="KW-1185">Reference proteome</keyword>
<dbReference type="Proteomes" id="UP000615455">
    <property type="component" value="Unassembled WGS sequence"/>
</dbReference>
<dbReference type="PANTHER" id="PTHR42760:SF115">
    <property type="entry name" value="3-OXOACYL-[ACYL-CARRIER-PROTEIN] REDUCTASE FABG"/>
    <property type="match status" value="1"/>
</dbReference>
<organism evidence="4 5">
    <name type="scientific">Paenibacillus marchantiophytorum</name>
    <dbReference type="NCBI Taxonomy" id="1619310"/>
    <lineage>
        <taxon>Bacteria</taxon>
        <taxon>Bacillati</taxon>
        <taxon>Bacillota</taxon>
        <taxon>Bacilli</taxon>
        <taxon>Bacillales</taxon>
        <taxon>Paenibacillaceae</taxon>
        <taxon>Paenibacillus</taxon>
    </lineage>
</organism>
<dbReference type="Pfam" id="PF00106">
    <property type="entry name" value="adh_short"/>
    <property type="match status" value="1"/>
</dbReference>
<dbReference type="PRINTS" id="PR00081">
    <property type="entry name" value="GDHRDH"/>
</dbReference>
<dbReference type="PRINTS" id="PR00080">
    <property type="entry name" value="SDRFAMILY"/>
</dbReference>
<evidence type="ECO:0000313" key="4">
    <source>
        <dbReference type="EMBL" id="GGI45652.1"/>
    </source>
</evidence>
<sequence length="282" mass="30478">MKSTHDHLMGRTAVISGGSGVLCQAMAKELASYGVNIVILNRTEENGRKVAEDIERMGGKAIALACDVVNLESVKRAEQQVQDTFGFCDILINGAGGGHPQGNTTNETLQLADLANSEISTLFDITEDGFRHVLDLNLMGTWIPTQIFSKHMINRQGAVIINISSMAAPRPATKVPAYSASKAAVDNLTKWLAVYLAEVGIRVNAIAPGFFLTDQNRRMLLHEDGSLTERSQKIIAHTPMGRFGKPEDLIGTLMWLVNEKTFGFVSGITVPVDGGFMAYSGV</sequence>
<comment type="similarity">
    <text evidence="1 3">Belongs to the short-chain dehydrogenases/reductases (SDR) family.</text>
</comment>
<name>A0ABQ2BSK3_9BACL</name>
<keyword evidence="2" id="KW-0560">Oxidoreductase</keyword>
<dbReference type="RefSeq" id="WP_189009369.1">
    <property type="nucleotide sequence ID" value="NZ_BMHE01000004.1"/>
</dbReference>
<evidence type="ECO:0000256" key="1">
    <source>
        <dbReference type="ARBA" id="ARBA00006484"/>
    </source>
</evidence>
<dbReference type="InterPro" id="IPR036291">
    <property type="entry name" value="NAD(P)-bd_dom_sf"/>
</dbReference>
<dbReference type="PROSITE" id="PS00061">
    <property type="entry name" value="ADH_SHORT"/>
    <property type="match status" value="1"/>
</dbReference>
<dbReference type="InterPro" id="IPR020904">
    <property type="entry name" value="Sc_DH/Rdtase_CS"/>
</dbReference>
<dbReference type="InterPro" id="IPR002347">
    <property type="entry name" value="SDR_fam"/>
</dbReference>
<dbReference type="PANTHER" id="PTHR42760">
    <property type="entry name" value="SHORT-CHAIN DEHYDROGENASES/REDUCTASES FAMILY MEMBER"/>
    <property type="match status" value="1"/>
</dbReference>
<dbReference type="Gene3D" id="3.40.50.720">
    <property type="entry name" value="NAD(P)-binding Rossmann-like Domain"/>
    <property type="match status" value="1"/>
</dbReference>
<dbReference type="EMBL" id="BMHE01000004">
    <property type="protein sequence ID" value="GGI45652.1"/>
    <property type="molecule type" value="Genomic_DNA"/>
</dbReference>